<name>A0ABR7KXV6_9SPHI</name>
<evidence type="ECO:0000313" key="1">
    <source>
        <dbReference type="EMBL" id="MBC6112911.1"/>
    </source>
</evidence>
<evidence type="ECO:0000313" key="2">
    <source>
        <dbReference type="Proteomes" id="UP000652755"/>
    </source>
</evidence>
<dbReference type="RefSeq" id="WP_187073327.1">
    <property type="nucleotide sequence ID" value="NZ_JACRYL010000029.1"/>
</dbReference>
<sequence>MYIRNEGLVTGLKYAPGTTATTGKVDFVYNLPHYVSTDYYEIQSKIVNAYAVHRALNISDRMKEIVTTPFMPVRKGSYKFKVSYVLPGTNRITTTKQLVINNEIGQ</sequence>
<accession>A0ABR7KXV6</accession>
<gene>
    <name evidence="1" type="ORF">H7U22_21015</name>
</gene>
<comment type="caution">
    <text evidence="1">The sequence shown here is derived from an EMBL/GenBank/DDBJ whole genome shotgun (WGS) entry which is preliminary data.</text>
</comment>
<keyword evidence="2" id="KW-1185">Reference proteome</keyword>
<reference evidence="1 2" key="1">
    <citation type="submission" date="2020-08" db="EMBL/GenBank/DDBJ databases">
        <authorList>
            <person name="Sun Q."/>
            <person name="Inoue M."/>
        </authorList>
    </citation>
    <scope>NUCLEOTIDE SEQUENCE [LARGE SCALE GENOMIC DNA]</scope>
    <source>
        <strain evidence="1 2">CCM 8938</strain>
    </source>
</reference>
<dbReference type="EMBL" id="JACRYL010000029">
    <property type="protein sequence ID" value="MBC6112911.1"/>
    <property type="molecule type" value="Genomic_DNA"/>
</dbReference>
<organism evidence="1 2">
    <name type="scientific">Pedobacter fastidiosus</name>
    <dbReference type="NCBI Taxonomy" id="2765361"/>
    <lineage>
        <taxon>Bacteria</taxon>
        <taxon>Pseudomonadati</taxon>
        <taxon>Bacteroidota</taxon>
        <taxon>Sphingobacteriia</taxon>
        <taxon>Sphingobacteriales</taxon>
        <taxon>Sphingobacteriaceae</taxon>
        <taxon>Pedobacter</taxon>
    </lineage>
</organism>
<dbReference type="Proteomes" id="UP000652755">
    <property type="component" value="Unassembled WGS sequence"/>
</dbReference>
<protein>
    <submittedName>
        <fullName evidence="1">Uncharacterized protein</fullName>
    </submittedName>
</protein>
<proteinExistence type="predicted"/>